<feature type="compositionally biased region" description="Basic and acidic residues" evidence="1">
    <location>
        <begin position="52"/>
        <end position="65"/>
    </location>
</feature>
<protein>
    <submittedName>
        <fullName evidence="2">Uncharacterized protein</fullName>
    </submittedName>
</protein>
<keyword evidence="4" id="KW-1185">Reference proteome</keyword>
<name>A0A2Z6SB07_9GLOM</name>
<reference evidence="2 4" key="1">
    <citation type="submission" date="2017-11" db="EMBL/GenBank/DDBJ databases">
        <title>The genome of Rhizophagus clarus HR1 reveals common genetic basis of auxotrophy among arbuscular mycorrhizal fungi.</title>
        <authorList>
            <person name="Kobayashi Y."/>
        </authorList>
    </citation>
    <scope>NUCLEOTIDE SEQUENCE [LARGE SCALE GENOMIC DNA]</scope>
    <source>
        <strain evidence="2 4">HR1</strain>
    </source>
</reference>
<evidence type="ECO:0000313" key="4">
    <source>
        <dbReference type="Proteomes" id="UP000247702"/>
    </source>
</evidence>
<evidence type="ECO:0000313" key="2">
    <source>
        <dbReference type="EMBL" id="GBC10453.1"/>
    </source>
</evidence>
<comment type="caution">
    <text evidence="2">The sequence shown here is derived from an EMBL/GenBank/DDBJ whole genome shotgun (WGS) entry which is preliminary data.</text>
</comment>
<dbReference type="OrthoDB" id="10596822at2759"/>
<feature type="region of interest" description="Disordered" evidence="1">
    <location>
        <begin position="50"/>
        <end position="74"/>
    </location>
</feature>
<sequence length="74" mass="8375">MLQPSHSTIPLRKIPNQPYCETAAKLVPTGLQCKHAMLPPMHSIMLLQKSPRKAEREDIQRKNGKDNVPTHPPE</sequence>
<dbReference type="EMBL" id="BLAL01000193">
    <property type="protein sequence ID" value="GES90113.1"/>
    <property type="molecule type" value="Genomic_DNA"/>
</dbReference>
<organism evidence="2 4">
    <name type="scientific">Rhizophagus clarus</name>
    <dbReference type="NCBI Taxonomy" id="94130"/>
    <lineage>
        <taxon>Eukaryota</taxon>
        <taxon>Fungi</taxon>
        <taxon>Fungi incertae sedis</taxon>
        <taxon>Mucoromycota</taxon>
        <taxon>Glomeromycotina</taxon>
        <taxon>Glomeromycetes</taxon>
        <taxon>Glomerales</taxon>
        <taxon>Glomeraceae</taxon>
        <taxon>Rhizophagus</taxon>
    </lineage>
</organism>
<dbReference type="Proteomes" id="UP000247702">
    <property type="component" value="Unassembled WGS sequence"/>
</dbReference>
<evidence type="ECO:0000313" key="3">
    <source>
        <dbReference type="EMBL" id="GES90113.1"/>
    </source>
</evidence>
<dbReference type="EMBL" id="BEXD01004386">
    <property type="protein sequence ID" value="GBC10453.1"/>
    <property type="molecule type" value="Genomic_DNA"/>
</dbReference>
<dbReference type="Proteomes" id="UP000615446">
    <property type="component" value="Unassembled WGS sequence"/>
</dbReference>
<dbReference type="AlphaFoldDB" id="A0A2Z6SB07"/>
<gene>
    <name evidence="3" type="ORF">RCL2_001698100</name>
    <name evidence="2" type="ORF">RclHR1_09640004</name>
</gene>
<accession>A0A2Z6SB07</accession>
<reference evidence="3" key="2">
    <citation type="submission" date="2019-10" db="EMBL/GenBank/DDBJ databases">
        <title>Conservation and host-specific expression of non-tandemly repeated heterogenous ribosome RNA gene in arbuscular mycorrhizal fungi.</title>
        <authorList>
            <person name="Maeda T."/>
            <person name="Kobayashi Y."/>
            <person name="Nakagawa T."/>
            <person name="Ezawa T."/>
            <person name="Yamaguchi K."/>
            <person name="Bino T."/>
            <person name="Nishimoto Y."/>
            <person name="Shigenobu S."/>
            <person name="Kawaguchi M."/>
        </authorList>
    </citation>
    <scope>NUCLEOTIDE SEQUENCE</scope>
    <source>
        <strain evidence="3">HR1</strain>
    </source>
</reference>
<proteinExistence type="predicted"/>
<evidence type="ECO:0000256" key="1">
    <source>
        <dbReference type="SAM" id="MobiDB-lite"/>
    </source>
</evidence>